<dbReference type="KEGG" id="bhn:PRJBM_00664"/>
<feature type="transmembrane region" description="Helical" evidence="1">
    <location>
        <begin position="79"/>
        <end position="99"/>
    </location>
</feature>
<dbReference type="EMBL" id="HG969191">
    <property type="protein sequence ID" value="CDO46654.1"/>
    <property type="molecule type" value="Genomic_DNA"/>
</dbReference>
<keyword evidence="1" id="KW-0472">Membrane</keyword>
<organism evidence="2 3">
    <name type="scientific">Bartonella henselae</name>
    <name type="common">Rochalimaea henselae</name>
    <dbReference type="NCBI Taxonomy" id="38323"/>
    <lineage>
        <taxon>Bacteria</taxon>
        <taxon>Pseudomonadati</taxon>
        <taxon>Pseudomonadota</taxon>
        <taxon>Alphaproteobacteria</taxon>
        <taxon>Hyphomicrobiales</taxon>
        <taxon>Bartonellaceae</taxon>
        <taxon>Bartonella</taxon>
    </lineage>
</organism>
<proteinExistence type="predicted"/>
<evidence type="ECO:0000313" key="3">
    <source>
        <dbReference type="Proteomes" id="UP000019801"/>
    </source>
</evidence>
<dbReference type="Proteomes" id="UP000019801">
    <property type="component" value="Chromosome I"/>
</dbReference>
<sequence>MFMNSILRILMAVIFCFSQIVEVNANLWRCRSQESTFMIMVAQEKDILVQATNRVFIGISSQNARENDRSIIKQKAEKVIFTAIALFLGTLALKMVGVFKRWVGTRFSQAFEDWRDSLYY</sequence>
<dbReference type="KEGG" id="bhs:BM1374165_00639"/>
<dbReference type="AlphaFoldDB" id="X5M6M4"/>
<feature type="transmembrane region" description="Helical" evidence="1">
    <location>
        <begin position="6"/>
        <end position="28"/>
    </location>
</feature>
<evidence type="ECO:0000313" key="2">
    <source>
        <dbReference type="EMBL" id="CDO46654.1"/>
    </source>
</evidence>
<keyword evidence="1" id="KW-0812">Transmembrane</keyword>
<protein>
    <submittedName>
        <fullName evidence="2">Hypothetical membrane protein</fullName>
    </submittedName>
</protein>
<reference evidence="3" key="1">
    <citation type="submission" date="2013-11" db="EMBL/GenBank/DDBJ databases">
        <title>Genome sequencing of Bartonella spp. isolated from human blood.</title>
        <authorList>
            <person name="Raoult D."/>
        </authorList>
    </citation>
    <scope>NUCLEOTIDE SEQUENCE</scope>
    <source>
        <strain evidence="3">BM1374165</strain>
    </source>
</reference>
<name>X5M6M4_BARHN</name>
<accession>X5M6M4</accession>
<keyword evidence="1" id="KW-1133">Transmembrane helix</keyword>
<dbReference type="PATRIC" id="fig|38323.3.peg.714"/>
<gene>
    <name evidence="2" type="ORF">BM1374165_00639</name>
</gene>
<dbReference type="RefSeq" id="WP_034447387.1">
    <property type="nucleotide sequence ID" value="NZ_CACVBD010000009.1"/>
</dbReference>
<evidence type="ECO:0000256" key="1">
    <source>
        <dbReference type="SAM" id="Phobius"/>
    </source>
</evidence>